<accession>A0ABD2J592</accession>
<evidence type="ECO:0000256" key="1">
    <source>
        <dbReference type="SAM" id="Phobius"/>
    </source>
</evidence>
<keyword evidence="1" id="KW-1133">Transmembrane helix</keyword>
<dbReference type="EMBL" id="JBICCN010000219">
    <property type="protein sequence ID" value="KAL3085985.1"/>
    <property type="molecule type" value="Genomic_DNA"/>
</dbReference>
<keyword evidence="1" id="KW-0472">Membrane</keyword>
<feature type="transmembrane region" description="Helical" evidence="1">
    <location>
        <begin position="21"/>
        <end position="42"/>
    </location>
</feature>
<feature type="transmembrane region" description="Helical" evidence="1">
    <location>
        <begin position="72"/>
        <end position="98"/>
    </location>
</feature>
<keyword evidence="3" id="KW-1185">Reference proteome</keyword>
<evidence type="ECO:0000313" key="3">
    <source>
        <dbReference type="Proteomes" id="UP001620645"/>
    </source>
</evidence>
<evidence type="ECO:0000313" key="2">
    <source>
        <dbReference type="EMBL" id="KAL3085985.1"/>
    </source>
</evidence>
<dbReference type="Proteomes" id="UP001620645">
    <property type="component" value="Unassembled WGS sequence"/>
</dbReference>
<comment type="caution">
    <text evidence="2">The sequence shown here is derived from an EMBL/GenBank/DDBJ whole genome shotgun (WGS) entry which is preliminary data.</text>
</comment>
<protein>
    <submittedName>
        <fullName evidence="2">Uncharacterized protein</fullName>
    </submittedName>
</protein>
<dbReference type="InterPro" id="IPR019421">
    <property type="entry name" value="7TM_GPCR_serpentine_rcpt_Srd"/>
</dbReference>
<proteinExistence type="predicted"/>
<gene>
    <name evidence="2" type="ORF">niasHS_009027</name>
</gene>
<name>A0ABD2J592_HETSC</name>
<organism evidence="2 3">
    <name type="scientific">Heterodera schachtii</name>
    <name type="common">Sugarbeet cyst nematode worm</name>
    <name type="synonym">Tylenchus schachtii</name>
    <dbReference type="NCBI Taxonomy" id="97005"/>
    <lineage>
        <taxon>Eukaryota</taxon>
        <taxon>Metazoa</taxon>
        <taxon>Ecdysozoa</taxon>
        <taxon>Nematoda</taxon>
        <taxon>Chromadorea</taxon>
        <taxon>Rhabditida</taxon>
        <taxon>Tylenchina</taxon>
        <taxon>Tylenchomorpha</taxon>
        <taxon>Tylenchoidea</taxon>
        <taxon>Heteroderidae</taxon>
        <taxon>Heteroderinae</taxon>
        <taxon>Heterodera</taxon>
    </lineage>
</organism>
<sequence>MDLVRLIVKHTPKPMRIYSKILLQTCTTDLLLLMTMLLFLQYNFVTEKGEVEAIVYGLVIIKGVENRAWNSLAFICWVFLVYVSMFGYVSQFIFRYFVVVRYANL</sequence>
<dbReference type="Pfam" id="PF10317">
    <property type="entry name" value="7TM_GPCR_Srd"/>
    <property type="match status" value="1"/>
</dbReference>
<reference evidence="2 3" key="1">
    <citation type="submission" date="2024-10" db="EMBL/GenBank/DDBJ databases">
        <authorList>
            <person name="Kim D."/>
        </authorList>
    </citation>
    <scope>NUCLEOTIDE SEQUENCE [LARGE SCALE GENOMIC DNA]</scope>
    <source>
        <strain evidence="2">Taebaek</strain>
    </source>
</reference>
<dbReference type="AlphaFoldDB" id="A0ABD2J592"/>
<keyword evidence="1" id="KW-0812">Transmembrane</keyword>